<comment type="catalytic activity">
    <reaction evidence="10">
        <text>4-(phosphooxy)-L-threonine + NAD(+) = 3-amino-2-oxopropyl phosphate + CO2 + NADH</text>
        <dbReference type="Rhea" id="RHEA:32275"/>
        <dbReference type="ChEBI" id="CHEBI:16526"/>
        <dbReference type="ChEBI" id="CHEBI:57279"/>
        <dbReference type="ChEBI" id="CHEBI:57540"/>
        <dbReference type="ChEBI" id="CHEBI:57945"/>
        <dbReference type="ChEBI" id="CHEBI:58452"/>
        <dbReference type="EC" id="1.1.1.262"/>
    </reaction>
</comment>
<keyword evidence="6 10" id="KW-0560">Oxidoreductase</keyword>
<dbReference type="GO" id="GO:0050897">
    <property type="term" value="F:cobalt ion binding"/>
    <property type="evidence" value="ECO:0007669"/>
    <property type="project" value="UniProtKB-UniRule"/>
</dbReference>
<feature type="binding site" evidence="10">
    <location>
        <position position="265"/>
    </location>
    <ligand>
        <name>a divalent metal cation</name>
        <dbReference type="ChEBI" id="CHEBI:60240"/>
        <note>ligand shared between dimeric partners</note>
    </ligand>
</feature>
<organism evidence="11 12">
    <name type="scientific">Pseudidiomarina gelatinasegens</name>
    <dbReference type="NCBI Taxonomy" id="2487740"/>
    <lineage>
        <taxon>Bacteria</taxon>
        <taxon>Pseudomonadati</taxon>
        <taxon>Pseudomonadota</taxon>
        <taxon>Gammaproteobacteria</taxon>
        <taxon>Alteromonadales</taxon>
        <taxon>Idiomarinaceae</taxon>
        <taxon>Pseudidiomarina</taxon>
    </lineage>
</organism>
<dbReference type="HAMAP" id="MF_00536">
    <property type="entry name" value="PdxA"/>
    <property type="match status" value="1"/>
</dbReference>
<comment type="similarity">
    <text evidence="10">Belongs to the PdxA family.</text>
</comment>
<feature type="binding site" evidence="10">
    <location>
        <position position="282"/>
    </location>
    <ligand>
        <name>substrate</name>
    </ligand>
</feature>
<dbReference type="GO" id="GO:0000287">
    <property type="term" value="F:magnesium ion binding"/>
    <property type="evidence" value="ECO:0007669"/>
    <property type="project" value="UniProtKB-UniRule"/>
</dbReference>
<keyword evidence="3 10" id="KW-0862">Zinc</keyword>
<dbReference type="GO" id="GO:0042823">
    <property type="term" value="P:pyridoxal phosphate biosynthetic process"/>
    <property type="evidence" value="ECO:0007669"/>
    <property type="project" value="UniProtKB-UniRule"/>
</dbReference>
<dbReference type="RefSeq" id="WP_128352877.1">
    <property type="nucleotide sequence ID" value="NZ_RSFE01000008.1"/>
</dbReference>
<comment type="pathway">
    <text evidence="10">Cofactor biosynthesis; pyridoxine 5'-phosphate biosynthesis; pyridoxine 5'-phosphate from D-erythrose 4-phosphate: step 4/5.</text>
</comment>
<dbReference type="Pfam" id="PF04166">
    <property type="entry name" value="PdxA"/>
    <property type="match status" value="1"/>
</dbReference>
<dbReference type="GO" id="GO:0005737">
    <property type="term" value="C:cytoplasm"/>
    <property type="evidence" value="ECO:0007669"/>
    <property type="project" value="UniProtKB-SubCell"/>
</dbReference>
<evidence type="ECO:0000313" key="11">
    <source>
        <dbReference type="EMBL" id="RWU09026.1"/>
    </source>
</evidence>
<sequence>MTAVRIAFTPGEPAGIGPDLAVHLAQQDWPVELVVVADPELLQQRAELLGLPLHIIPYSQQNPARRHTAGSLTVCSVPLAKPAIPQQLDDANSSYVIATLKRAGEGCMHGEFDALVTGPVHKGIINQAGISFSGHTEFFAELSNTPRVVMMLATEGLRVALVTTHLPLSQVPAAITRERVEETLEIIAHDMNAKWGIEQPRIFVCGLNPHAGEQGHLGLEEIEHISPALENLRNKGLQVSGPYPADTIFQPHYLANADVIVAMYHDQGLPVLKYKGFGNAINITLGLPFIRTSVDHGTALDRAGTHNIDDSSALLALRTAIDMVNR</sequence>
<gene>
    <name evidence="10 11" type="primary">pdxA</name>
    <name evidence="11" type="ORF">EGC76_10085</name>
</gene>
<feature type="binding site" evidence="10">
    <location>
        <position position="135"/>
    </location>
    <ligand>
        <name>substrate</name>
    </ligand>
</feature>
<protein>
    <recommendedName>
        <fullName evidence="10">4-hydroxythreonine-4-phosphate dehydrogenase</fullName>
        <ecNumber evidence="10">1.1.1.262</ecNumber>
    </recommendedName>
    <alternativeName>
        <fullName evidence="10">4-(phosphohydroxy)-L-threonine dehydrogenase</fullName>
    </alternativeName>
</protein>
<comment type="miscellaneous">
    <text evidence="10">The active site is located at the dimer interface.</text>
</comment>
<dbReference type="PANTHER" id="PTHR30004">
    <property type="entry name" value="4-HYDROXYTHREONINE-4-PHOSPHATE DEHYDROGENASE"/>
    <property type="match status" value="1"/>
</dbReference>
<comment type="caution">
    <text evidence="11">The sequence shown here is derived from an EMBL/GenBank/DDBJ whole genome shotgun (WGS) entry which is preliminary data.</text>
</comment>
<dbReference type="GO" id="GO:0050570">
    <property type="term" value="F:4-hydroxythreonine-4-phosphate dehydrogenase activity"/>
    <property type="evidence" value="ECO:0007669"/>
    <property type="project" value="UniProtKB-UniRule"/>
</dbReference>
<keyword evidence="7 10" id="KW-0520">NAD</keyword>
<evidence type="ECO:0000256" key="8">
    <source>
        <dbReference type="ARBA" id="ARBA00023096"/>
    </source>
</evidence>
<feature type="binding site" evidence="10">
    <location>
        <position position="136"/>
    </location>
    <ligand>
        <name>substrate</name>
    </ligand>
</feature>
<feature type="binding site" evidence="10">
    <location>
        <position position="210"/>
    </location>
    <ligand>
        <name>a divalent metal cation</name>
        <dbReference type="ChEBI" id="CHEBI:60240"/>
        <note>ligand shared between dimeric partners</note>
    </ligand>
</feature>
<dbReference type="OrthoDB" id="9801783at2"/>
<dbReference type="UniPathway" id="UPA00244">
    <property type="reaction ID" value="UER00312"/>
</dbReference>
<dbReference type="GO" id="GO:0008270">
    <property type="term" value="F:zinc ion binding"/>
    <property type="evidence" value="ECO:0007669"/>
    <property type="project" value="UniProtKB-UniRule"/>
</dbReference>
<dbReference type="GO" id="GO:0051287">
    <property type="term" value="F:NAD binding"/>
    <property type="evidence" value="ECO:0007669"/>
    <property type="project" value="InterPro"/>
</dbReference>
<comment type="subcellular location">
    <subcellularLocation>
        <location evidence="10">Cytoplasm</location>
    </subcellularLocation>
</comment>
<evidence type="ECO:0000256" key="10">
    <source>
        <dbReference type="HAMAP-Rule" id="MF_00536"/>
    </source>
</evidence>
<keyword evidence="1 10" id="KW-0963">Cytoplasm</keyword>
<keyword evidence="4 10" id="KW-0460">Magnesium</keyword>
<dbReference type="GO" id="GO:0008615">
    <property type="term" value="P:pyridoxine biosynthetic process"/>
    <property type="evidence" value="ECO:0007669"/>
    <property type="project" value="UniProtKB-UniRule"/>
</dbReference>
<dbReference type="Gene3D" id="3.40.718.10">
    <property type="entry name" value="Isopropylmalate Dehydrogenase"/>
    <property type="match status" value="1"/>
</dbReference>
<dbReference type="InterPro" id="IPR005255">
    <property type="entry name" value="PdxA_fam"/>
</dbReference>
<feature type="binding site" evidence="10">
    <location>
        <position position="165"/>
    </location>
    <ligand>
        <name>a divalent metal cation</name>
        <dbReference type="ChEBI" id="CHEBI:60240"/>
        <note>ligand shared between dimeric partners</note>
    </ligand>
</feature>
<comment type="subunit">
    <text evidence="10">Homodimer.</text>
</comment>
<dbReference type="PANTHER" id="PTHR30004:SF5">
    <property type="entry name" value="4-HYDROXYTHREONINE-4-PHOSPHATE DEHYDROGENASE"/>
    <property type="match status" value="1"/>
</dbReference>
<dbReference type="EMBL" id="RSFE01000008">
    <property type="protein sequence ID" value="RWU09026.1"/>
    <property type="molecule type" value="Genomic_DNA"/>
</dbReference>
<keyword evidence="2 10" id="KW-0479">Metal-binding</keyword>
<dbReference type="AlphaFoldDB" id="A0A443YY90"/>
<evidence type="ECO:0000313" key="12">
    <source>
        <dbReference type="Proteomes" id="UP000288789"/>
    </source>
</evidence>
<evidence type="ECO:0000256" key="3">
    <source>
        <dbReference type="ARBA" id="ARBA00022833"/>
    </source>
</evidence>
<keyword evidence="12" id="KW-1185">Reference proteome</keyword>
<dbReference type="SUPFAM" id="SSF53659">
    <property type="entry name" value="Isocitrate/Isopropylmalate dehydrogenase-like"/>
    <property type="match status" value="1"/>
</dbReference>
<evidence type="ECO:0000256" key="6">
    <source>
        <dbReference type="ARBA" id="ARBA00023002"/>
    </source>
</evidence>
<evidence type="ECO:0000256" key="9">
    <source>
        <dbReference type="ARBA" id="ARBA00023285"/>
    </source>
</evidence>
<dbReference type="EC" id="1.1.1.262" evidence="10"/>
<accession>A0A443YY90</accession>
<evidence type="ECO:0000256" key="7">
    <source>
        <dbReference type="ARBA" id="ARBA00023027"/>
    </source>
</evidence>
<evidence type="ECO:0000256" key="5">
    <source>
        <dbReference type="ARBA" id="ARBA00022857"/>
    </source>
</evidence>
<comment type="function">
    <text evidence="10">Catalyzes the NAD(P)-dependent oxidation of 4-(phosphooxy)-L-threonine (HTP) into 2-amino-3-oxo-4-(phosphooxy)butyric acid which spontaneously decarboxylates to form 3-amino-2-oxopropyl phosphate (AHAP).</text>
</comment>
<feature type="binding site" evidence="10">
    <location>
        <position position="273"/>
    </location>
    <ligand>
        <name>substrate</name>
    </ligand>
</feature>
<evidence type="ECO:0000256" key="2">
    <source>
        <dbReference type="ARBA" id="ARBA00022723"/>
    </source>
</evidence>
<proteinExistence type="inferred from homology"/>
<evidence type="ECO:0000256" key="4">
    <source>
        <dbReference type="ARBA" id="ARBA00022842"/>
    </source>
</evidence>
<dbReference type="InterPro" id="IPR037510">
    <property type="entry name" value="PdxA"/>
</dbReference>
<keyword evidence="9 10" id="KW-0170">Cobalt</keyword>
<dbReference type="NCBIfam" id="TIGR00557">
    <property type="entry name" value="pdxA"/>
    <property type="match status" value="1"/>
</dbReference>
<dbReference type="Proteomes" id="UP000288789">
    <property type="component" value="Unassembled WGS sequence"/>
</dbReference>
<keyword evidence="8 10" id="KW-0664">Pyridoxine biosynthesis</keyword>
<feature type="binding site" evidence="10">
    <location>
        <position position="291"/>
    </location>
    <ligand>
        <name>substrate</name>
    </ligand>
</feature>
<reference evidence="11 12" key="1">
    <citation type="submission" date="2018-12" db="EMBL/GenBank/DDBJ databases">
        <authorList>
            <person name="Li A."/>
            <person name="Zhang M."/>
            <person name="Zhu H."/>
        </authorList>
    </citation>
    <scope>NUCLEOTIDE SEQUENCE [LARGE SCALE GENOMIC DNA]</scope>
    <source>
        <strain evidence="11 12">R04H25</strain>
    </source>
</reference>
<comment type="cofactor">
    <cofactor evidence="10">
        <name>Zn(2+)</name>
        <dbReference type="ChEBI" id="CHEBI:29105"/>
    </cofactor>
    <cofactor evidence="10">
        <name>Mg(2+)</name>
        <dbReference type="ChEBI" id="CHEBI:18420"/>
    </cofactor>
    <cofactor evidence="10">
        <name>Co(2+)</name>
        <dbReference type="ChEBI" id="CHEBI:48828"/>
    </cofactor>
    <text evidence="10">Binds 1 divalent metal cation per subunit. Can use ions such as Zn(2+), Mg(2+) or Co(2+).</text>
</comment>
<name>A0A443YY90_9GAMM</name>
<evidence type="ECO:0000256" key="1">
    <source>
        <dbReference type="ARBA" id="ARBA00022490"/>
    </source>
</evidence>
<keyword evidence="5 10" id="KW-0521">NADP</keyword>